<feature type="domain" description="eCIS core" evidence="1">
    <location>
        <begin position="234"/>
        <end position="310"/>
    </location>
</feature>
<proteinExistence type="predicted"/>
<keyword evidence="3" id="KW-1185">Reference proteome</keyword>
<dbReference type="InterPro" id="IPR025295">
    <property type="entry name" value="eCIS_core_dom"/>
</dbReference>
<dbReference type="SUPFAM" id="SSF103088">
    <property type="entry name" value="OmpA-like"/>
    <property type="match status" value="1"/>
</dbReference>
<reference evidence="3" key="1">
    <citation type="submission" date="2016-10" db="EMBL/GenBank/DDBJ databases">
        <authorList>
            <person name="Varghese N."/>
            <person name="Submissions S."/>
        </authorList>
    </citation>
    <scope>NUCLEOTIDE SEQUENCE [LARGE SCALE GENOMIC DNA]</scope>
    <source>
        <strain evidence="3">Nm71</strain>
    </source>
</reference>
<accession>A0A1I0F1K4</accession>
<organism evidence="2 3">
    <name type="scientific">Nitrosomonas marina</name>
    <dbReference type="NCBI Taxonomy" id="917"/>
    <lineage>
        <taxon>Bacteria</taxon>
        <taxon>Pseudomonadati</taxon>
        <taxon>Pseudomonadota</taxon>
        <taxon>Betaproteobacteria</taxon>
        <taxon>Nitrosomonadales</taxon>
        <taxon>Nitrosomonadaceae</taxon>
        <taxon>Nitrosomonas</taxon>
    </lineage>
</organism>
<protein>
    <submittedName>
        <fullName evidence="2">Outer membrane protein OmpA</fullName>
    </submittedName>
</protein>
<name>A0A1I0F1K4_9PROT</name>
<dbReference type="Pfam" id="PF13699">
    <property type="entry name" value="eCIS_core"/>
    <property type="match status" value="1"/>
</dbReference>
<evidence type="ECO:0000313" key="2">
    <source>
        <dbReference type="EMBL" id="SET51881.1"/>
    </source>
</evidence>
<evidence type="ECO:0000313" key="3">
    <source>
        <dbReference type="Proteomes" id="UP000199345"/>
    </source>
</evidence>
<dbReference type="InterPro" id="IPR036737">
    <property type="entry name" value="OmpA-like_sf"/>
</dbReference>
<evidence type="ECO:0000259" key="1">
    <source>
        <dbReference type="Pfam" id="PF13699"/>
    </source>
</evidence>
<gene>
    <name evidence="2" type="ORF">SAMN05216326_13225</name>
</gene>
<dbReference type="AlphaFoldDB" id="A0A1I0F1K4"/>
<sequence length="774" mass="85404">MTIVLFALGVSYRKGKRKRHKIRKPSLTVKGFIAIEFDKPWEKKVNDTKQILHRSSHTIAQASRQIKGHKKNGKKAPKDLIPRVLGNQAMLANHEFIQAKLKVGSPNDQYEQEADRVADQVMCMPDTNLPSGENKLQTSNITNLNDRLQRTCASCSNEYRVAEEESRPVISNNLCSKCRAQTKPNNETITPLIQRQESMGEEEETLQAKSAGQIPVIAPSVARGIQSLRGGGYPLPKSSRDFFESRFGHDFGRVRVHCDTNASTLARGINARAFTLRKDIVFGAGQYQPQSETGKRLIAHELTHVIQQNSSTQSGTIMRTLSCPSYEMGEETDSLDNDGILSVDARIAGSDDELIIQDFGINSAEVPTGALQTTAWQRAMSYIIGNPHIRIGIEGIADCHGDARHNLNLRQNRADAVVALLPPDVQNRIIFNFSFDPNHYLASNTTRAGRAQNRAVRIIFRSIPPSGVDPCDSIIQASNLDEYLFLVRCMEQKLGLTNRTHATTALSVLRQIYYGNASWSASQNRVWNFVIPNRPWTPGNDPRSALGNTLFGALQSSQVVAGIDLGHLMTGLDSMLTPQDVELDFGRFVFVTGLANEEWATWAGDVGSAAANFTLDTVYGTVGRQTEIDYYQRFASDTDMMGNLDAFAIRAAANPGGTPDSKLMRAFRPRGRLSEILLQYYRLTQTQLGSERVNSVRQFVEAYGGIVSGTAITNRAVLEANLLPSIEEFAGLFATQELLQRGPIPPGAPGSVSTLNNALTAMTRLFVDWLQGHL</sequence>
<dbReference type="Gene3D" id="3.30.1330.60">
    <property type="entry name" value="OmpA-like domain"/>
    <property type="match status" value="1"/>
</dbReference>
<dbReference type="RefSeq" id="WP_218142985.1">
    <property type="nucleotide sequence ID" value="NZ_FOIA01000032.1"/>
</dbReference>
<dbReference type="Proteomes" id="UP000199345">
    <property type="component" value="Unassembled WGS sequence"/>
</dbReference>
<dbReference type="EMBL" id="FOIA01000032">
    <property type="protein sequence ID" value="SET51881.1"/>
    <property type="molecule type" value="Genomic_DNA"/>
</dbReference>